<accession>A0AAV3NNY5</accession>
<name>A0AAV3NNY5_LITER</name>
<protein>
    <submittedName>
        <fullName evidence="1">Uncharacterized protein</fullName>
    </submittedName>
</protein>
<keyword evidence="2" id="KW-1185">Reference proteome</keyword>
<dbReference type="EMBL" id="BAABME010015310">
    <property type="protein sequence ID" value="GAA0140531.1"/>
    <property type="molecule type" value="Genomic_DNA"/>
</dbReference>
<organism evidence="1 2">
    <name type="scientific">Lithospermum erythrorhizon</name>
    <name type="common">Purple gromwell</name>
    <name type="synonym">Lithospermum officinale var. erythrorhizon</name>
    <dbReference type="NCBI Taxonomy" id="34254"/>
    <lineage>
        <taxon>Eukaryota</taxon>
        <taxon>Viridiplantae</taxon>
        <taxon>Streptophyta</taxon>
        <taxon>Embryophyta</taxon>
        <taxon>Tracheophyta</taxon>
        <taxon>Spermatophyta</taxon>
        <taxon>Magnoliopsida</taxon>
        <taxon>eudicotyledons</taxon>
        <taxon>Gunneridae</taxon>
        <taxon>Pentapetalae</taxon>
        <taxon>asterids</taxon>
        <taxon>lamiids</taxon>
        <taxon>Boraginales</taxon>
        <taxon>Boraginaceae</taxon>
        <taxon>Boraginoideae</taxon>
        <taxon>Lithospermeae</taxon>
        <taxon>Lithospermum</taxon>
    </lineage>
</organism>
<evidence type="ECO:0000313" key="2">
    <source>
        <dbReference type="Proteomes" id="UP001454036"/>
    </source>
</evidence>
<evidence type="ECO:0000313" key="1">
    <source>
        <dbReference type="EMBL" id="GAA0140531.1"/>
    </source>
</evidence>
<comment type="caution">
    <text evidence="1">The sequence shown here is derived from an EMBL/GenBank/DDBJ whole genome shotgun (WGS) entry which is preliminary data.</text>
</comment>
<dbReference type="Proteomes" id="UP001454036">
    <property type="component" value="Unassembled WGS sequence"/>
</dbReference>
<reference evidence="1 2" key="1">
    <citation type="submission" date="2024-01" db="EMBL/GenBank/DDBJ databases">
        <title>The complete chloroplast genome sequence of Lithospermum erythrorhizon: insights into the phylogenetic relationship among Boraginaceae species and the maternal lineages of purple gromwells.</title>
        <authorList>
            <person name="Okada T."/>
            <person name="Watanabe K."/>
        </authorList>
    </citation>
    <scope>NUCLEOTIDE SEQUENCE [LARGE SCALE GENOMIC DNA]</scope>
</reference>
<sequence>MSKIPKIENFNLHKYEEMLRENDWDEVNAQTRYRLQSKTNLMQKRMQNSVSLENWRKNKNPSRYISIPNTNLKAPRLTNDSRKVIKGIIKLAFEDGFMLNTIKYEDLFVTDEFDVWAIDPYRRKWASLKQKEKVDHIKSIGCIIDTFVSRGGDEVPPDVKLLINYLKQTSVDKFNLKVVLYHPSLLCHKRLSYQAEYLYHHVMHELEAAMPRVPPYNQSLQGSFYNLVRNNFKPISCGNVKDMTNFFMLRACNNKRMYYLHGMISRLSDENVAKSVFGYLLVMKHGLKHLLDNENKVGLENPNISREEADNWLYIMNPEYLSKLVHTFIENNMLPDCWMLPHGSI</sequence>
<proteinExistence type="predicted"/>
<dbReference type="AlphaFoldDB" id="A0AAV3NNY5"/>
<gene>
    <name evidence="1" type="ORF">LIER_35255</name>
</gene>